<dbReference type="Pfam" id="PF00067">
    <property type="entry name" value="p450"/>
    <property type="match status" value="1"/>
</dbReference>
<dbReference type="Proteomes" id="UP001430848">
    <property type="component" value="Unassembled WGS sequence"/>
</dbReference>
<evidence type="ECO:0000256" key="1">
    <source>
        <dbReference type="ARBA" id="ARBA00022617"/>
    </source>
</evidence>
<dbReference type="InterPro" id="IPR001128">
    <property type="entry name" value="Cyt_P450"/>
</dbReference>
<protein>
    <recommendedName>
        <fullName evidence="6">Cytochrome P450</fullName>
    </recommendedName>
</protein>
<evidence type="ECO:0000313" key="5">
    <source>
        <dbReference type="Proteomes" id="UP001430848"/>
    </source>
</evidence>
<dbReference type="Gene3D" id="1.10.630.10">
    <property type="entry name" value="Cytochrome P450"/>
    <property type="match status" value="1"/>
</dbReference>
<evidence type="ECO:0000313" key="4">
    <source>
        <dbReference type="EMBL" id="KAK7707203.1"/>
    </source>
</evidence>
<name>A0ABR1NMH1_DIAER</name>
<keyword evidence="3" id="KW-0408">Iron</keyword>
<dbReference type="PANTHER" id="PTHR24305">
    <property type="entry name" value="CYTOCHROME P450"/>
    <property type="match status" value="1"/>
</dbReference>
<organism evidence="4 5">
    <name type="scientific">Diaporthe eres</name>
    <name type="common">Phomopsis oblonga</name>
    <dbReference type="NCBI Taxonomy" id="83184"/>
    <lineage>
        <taxon>Eukaryota</taxon>
        <taxon>Fungi</taxon>
        <taxon>Dikarya</taxon>
        <taxon>Ascomycota</taxon>
        <taxon>Pezizomycotina</taxon>
        <taxon>Sordariomycetes</taxon>
        <taxon>Sordariomycetidae</taxon>
        <taxon>Diaporthales</taxon>
        <taxon>Diaporthaceae</taxon>
        <taxon>Diaporthe</taxon>
        <taxon>Diaporthe eres species complex</taxon>
    </lineage>
</organism>
<dbReference type="InterPro" id="IPR036396">
    <property type="entry name" value="Cyt_P450_sf"/>
</dbReference>
<gene>
    <name evidence="4" type="ORF">SLS63_013798</name>
</gene>
<keyword evidence="2" id="KW-0479">Metal-binding</keyword>
<proteinExistence type="predicted"/>
<evidence type="ECO:0000256" key="2">
    <source>
        <dbReference type="ARBA" id="ARBA00022723"/>
    </source>
</evidence>
<reference evidence="4 5" key="1">
    <citation type="submission" date="2024-02" db="EMBL/GenBank/DDBJ databases">
        <title>De novo assembly and annotation of 12 fungi associated with fruit tree decline syndrome in Ontario, Canada.</title>
        <authorList>
            <person name="Sulman M."/>
            <person name="Ellouze W."/>
            <person name="Ilyukhin E."/>
        </authorList>
    </citation>
    <scope>NUCLEOTIDE SEQUENCE [LARGE SCALE GENOMIC DNA]</scope>
    <source>
        <strain evidence="4 5">M169</strain>
    </source>
</reference>
<evidence type="ECO:0000256" key="3">
    <source>
        <dbReference type="ARBA" id="ARBA00023004"/>
    </source>
</evidence>
<dbReference type="PANTHER" id="PTHR24305:SF190">
    <property type="entry name" value="P450, PUTATIVE (EUROFUNG)-RELATED"/>
    <property type="match status" value="1"/>
</dbReference>
<dbReference type="SUPFAM" id="SSF48264">
    <property type="entry name" value="Cytochrome P450"/>
    <property type="match status" value="1"/>
</dbReference>
<accession>A0ABR1NMH1</accession>
<dbReference type="InterPro" id="IPR050121">
    <property type="entry name" value="Cytochrome_P450_monoxygenase"/>
</dbReference>
<dbReference type="EMBL" id="JAKNSF020000205">
    <property type="protein sequence ID" value="KAK7707203.1"/>
    <property type="molecule type" value="Genomic_DNA"/>
</dbReference>
<keyword evidence="1" id="KW-0349">Heme</keyword>
<comment type="caution">
    <text evidence="4">The sequence shown here is derived from an EMBL/GenBank/DDBJ whole genome shotgun (WGS) entry which is preliminary data.</text>
</comment>
<keyword evidence="5" id="KW-1185">Reference proteome</keyword>
<sequence length="328" mass="37398">MTKFGKASSLSSDVFWQLMELPRQHDDGLIQVTSKTLVTVLCLIASYYAISTAYNLFFSPLKNVPGPFLARVTRWWEYFMVQRGVSNLEYVDLHKKYGPIVRVGPNRYSISLPSGVKTIYELGGKYSKTDYYRPLQAADLDQQNIFTIQDNELHKERRRKISSLYTMSSMVSYEKAVDEMTRVCVRKIHQFAEEGRLVDIPQWMQYYAFDVIGEITFSKSFDMMENERDVTGMIPGIHSANDSLGFHGIIPNIVPLTIGLPAALGKLPGAVIMGNYAVKTITESRESNTEATKKGNTVYQTFLKKVLDMEAQGRLTMINILEFSFQRR</sequence>
<evidence type="ECO:0008006" key="6">
    <source>
        <dbReference type="Google" id="ProtNLM"/>
    </source>
</evidence>